<dbReference type="AlphaFoldDB" id="A0A2J6X683"/>
<reference evidence="1 2" key="1">
    <citation type="submission" date="2018-01" db="EMBL/GenBank/DDBJ databases">
        <title>Metagenomic assembled genomes from two thermal pools in the Uzon Caldera, Kamchatka, Russia.</title>
        <authorList>
            <person name="Wilkins L."/>
            <person name="Ettinger C."/>
        </authorList>
    </citation>
    <scope>NUCLEOTIDE SEQUENCE [LARGE SCALE GENOMIC DNA]</scope>
    <source>
        <strain evidence="1">ARK-10</strain>
    </source>
</reference>
<gene>
    <name evidence="1" type="ORF">C0175_03995</name>
</gene>
<name>A0A2J6X683_9BACT</name>
<dbReference type="EMBL" id="PNIX01000237">
    <property type="protein sequence ID" value="PMP82213.1"/>
    <property type="molecule type" value="Genomic_DNA"/>
</dbReference>
<evidence type="ECO:0000313" key="2">
    <source>
        <dbReference type="Proteomes" id="UP000236910"/>
    </source>
</evidence>
<comment type="caution">
    <text evidence="1">The sequence shown here is derived from an EMBL/GenBank/DDBJ whole genome shotgun (WGS) entry which is preliminary data.</text>
</comment>
<dbReference type="Proteomes" id="UP000236910">
    <property type="component" value="Unassembled WGS sequence"/>
</dbReference>
<feature type="non-terminal residue" evidence="1">
    <location>
        <position position="1"/>
    </location>
</feature>
<accession>A0A2J6X683</accession>
<protein>
    <submittedName>
        <fullName evidence="1">Oxidoreductase</fullName>
    </submittedName>
</protein>
<evidence type="ECO:0000313" key="1">
    <source>
        <dbReference type="EMBL" id="PMP82213.1"/>
    </source>
</evidence>
<organism evidence="1 2">
    <name type="scientific">Caldisericum exile</name>
    <dbReference type="NCBI Taxonomy" id="693075"/>
    <lineage>
        <taxon>Bacteria</taxon>
        <taxon>Pseudomonadati</taxon>
        <taxon>Caldisericota/Cryosericota group</taxon>
        <taxon>Caldisericota</taxon>
        <taxon>Caldisericia</taxon>
        <taxon>Caldisericales</taxon>
        <taxon>Caldisericaceae</taxon>
        <taxon>Caldisericum</taxon>
    </lineage>
</organism>
<sequence length="40" mass="4579">ERLFPMALEIAENFTPITKDEVEILKEKALGLETIFQSTL</sequence>
<proteinExistence type="predicted"/>